<dbReference type="RefSeq" id="WP_379567852.1">
    <property type="nucleotide sequence ID" value="NZ_JBHUFV010000003.1"/>
</dbReference>
<gene>
    <name evidence="1" type="ORF">ACFSKW_00380</name>
</gene>
<dbReference type="Pfam" id="PF19817">
    <property type="entry name" value="DUF6300"/>
    <property type="match status" value="1"/>
</dbReference>
<evidence type="ECO:0000313" key="2">
    <source>
        <dbReference type="Proteomes" id="UP001597368"/>
    </source>
</evidence>
<reference evidence="2" key="1">
    <citation type="journal article" date="2019" name="Int. J. Syst. Evol. Microbiol.">
        <title>The Global Catalogue of Microorganisms (GCM) 10K type strain sequencing project: providing services to taxonomists for standard genome sequencing and annotation.</title>
        <authorList>
            <consortium name="The Broad Institute Genomics Platform"/>
            <consortium name="The Broad Institute Genome Sequencing Center for Infectious Disease"/>
            <person name="Wu L."/>
            <person name="Ma J."/>
        </authorList>
    </citation>
    <scope>NUCLEOTIDE SEQUENCE [LARGE SCALE GENOMIC DNA]</scope>
    <source>
        <strain evidence="2">ICMP 6774ER</strain>
    </source>
</reference>
<accession>A0ABW4SN26</accession>
<comment type="caution">
    <text evidence="1">The sequence shown here is derived from an EMBL/GenBank/DDBJ whole genome shotgun (WGS) entry which is preliminary data.</text>
</comment>
<protein>
    <submittedName>
        <fullName evidence="1">DUF6300 family protein</fullName>
    </submittedName>
</protein>
<organism evidence="1 2">
    <name type="scientific">Nonomuraea mangrovi</name>
    <dbReference type="NCBI Taxonomy" id="2316207"/>
    <lineage>
        <taxon>Bacteria</taxon>
        <taxon>Bacillati</taxon>
        <taxon>Actinomycetota</taxon>
        <taxon>Actinomycetes</taxon>
        <taxon>Streptosporangiales</taxon>
        <taxon>Streptosporangiaceae</taxon>
        <taxon>Nonomuraea</taxon>
    </lineage>
</organism>
<sequence>MSRGRACPRCRTGDVLAVLRLPHTWTNASGNQVRGTSELLVCAHCDVDDPLTGPIVTYFTVHGSAQPENVAQLAGCLLRWLGQARPPKPDENALNAEAEAWYRDEL</sequence>
<dbReference type="EMBL" id="JBHUFV010000003">
    <property type="protein sequence ID" value="MFD1929922.1"/>
    <property type="molecule type" value="Genomic_DNA"/>
</dbReference>
<name>A0ABW4SN26_9ACTN</name>
<proteinExistence type="predicted"/>
<keyword evidence="2" id="KW-1185">Reference proteome</keyword>
<dbReference type="InterPro" id="IPR046267">
    <property type="entry name" value="DUF6300"/>
</dbReference>
<evidence type="ECO:0000313" key="1">
    <source>
        <dbReference type="EMBL" id="MFD1929922.1"/>
    </source>
</evidence>
<dbReference type="Proteomes" id="UP001597368">
    <property type="component" value="Unassembled WGS sequence"/>
</dbReference>